<keyword evidence="7" id="KW-0813">Transport</keyword>
<feature type="transmembrane region" description="Helical" evidence="9">
    <location>
        <begin position="330"/>
        <end position="358"/>
    </location>
</feature>
<keyword evidence="6 9" id="KW-0472">Membrane</keyword>
<evidence type="ECO:0000256" key="8">
    <source>
        <dbReference type="SAM" id="MobiDB-lite"/>
    </source>
</evidence>
<feature type="transmembrane region" description="Helical" evidence="9">
    <location>
        <begin position="370"/>
        <end position="389"/>
    </location>
</feature>
<evidence type="ECO:0000256" key="4">
    <source>
        <dbReference type="ARBA" id="ARBA00022692"/>
    </source>
</evidence>
<comment type="function">
    <text evidence="7">Part of the tripartite ATP-independent periplasmic (TRAP) transport system.</text>
</comment>
<feature type="transmembrane region" description="Helical" evidence="9">
    <location>
        <begin position="145"/>
        <end position="168"/>
    </location>
</feature>
<evidence type="ECO:0000256" key="5">
    <source>
        <dbReference type="ARBA" id="ARBA00022989"/>
    </source>
</evidence>
<dbReference type="InterPro" id="IPR010656">
    <property type="entry name" value="DctM"/>
</dbReference>
<evidence type="ECO:0000256" key="2">
    <source>
        <dbReference type="ARBA" id="ARBA00022475"/>
    </source>
</evidence>
<feature type="transmembrane region" description="Helical" evidence="9">
    <location>
        <begin position="224"/>
        <end position="250"/>
    </location>
</feature>
<keyword evidence="3 7" id="KW-0997">Cell inner membrane</keyword>
<feature type="transmembrane region" description="Helical" evidence="9">
    <location>
        <begin position="409"/>
        <end position="430"/>
    </location>
</feature>
<dbReference type="PANTHER" id="PTHR33362">
    <property type="entry name" value="SIALIC ACID TRAP TRANSPORTER PERMEASE PROTEIN SIAT-RELATED"/>
    <property type="match status" value="1"/>
</dbReference>
<keyword evidence="12" id="KW-1185">Reference proteome</keyword>
<proteinExistence type="predicted"/>
<evidence type="ECO:0000256" key="3">
    <source>
        <dbReference type="ARBA" id="ARBA00022519"/>
    </source>
</evidence>
<feature type="transmembrane region" description="Helical" evidence="9">
    <location>
        <begin position="180"/>
        <end position="203"/>
    </location>
</feature>
<evidence type="ECO:0000313" key="11">
    <source>
        <dbReference type="EMBL" id="MFC3938248.1"/>
    </source>
</evidence>
<evidence type="ECO:0000256" key="7">
    <source>
        <dbReference type="RuleBase" id="RU369079"/>
    </source>
</evidence>
<dbReference type="PANTHER" id="PTHR33362:SF7">
    <property type="entry name" value="SLL1103 PROTEIN"/>
    <property type="match status" value="1"/>
</dbReference>
<feature type="transmembrane region" description="Helical" evidence="9">
    <location>
        <begin position="286"/>
        <end position="310"/>
    </location>
</feature>
<evidence type="ECO:0000256" key="9">
    <source>
        <dbReference type="SAM" id="Phobius"/>
    </source>
</evidence>
<dbReference type="EMBL" id="JBHSAJ010000174">
    <property type="protein sequence ID" value="MFC3938248.1"/>
    <property type="molecule type" value="Genomic_DNA"/>
</dbReference>
<keyword evidence="5 9" id="KW-1133">Transmembrane helix</keyword>
<feature type="transmembrane region" description="Helical" evidence="9">
    <location>
        <begin position="104"/>
        <end position="133"/>
    </location>
</feature>
<name>A0ABV8DJ25_9BURK</name>
<feature type="transmembrane region" description="Helical" evidence="9">
    <location>
        <begin position="32"/>
        <end position="53"/>
    </location>
</feature>
<accession>A0ABV8DJ25</accession>
<dbReference type="RefSeq" id="WP_055394947.1">
    <property type="nucleotide sequence ID" value="NZ_JAMXAX010000083.1"/>
</dbReference>
<feature type="transmembrane region" description="Helical" evidence="9">
    <location>
        <begin position="5"/>
        <end position="26"/>
    </location>
</feature>
<feature type="transmembrane region" description="Helical" evidence="9">
    <location>
        <begin position="65"/>
        <end position="84"/>
    </location>
</feature>
<keyword evidence="2" id="KW-1003">Cell membrane</keyword>
<dbReference type="InterPro" id="IPR004681">
    <property type="entry name" value="TRAP_DctM"/>
</dbReference>
<dbReference type="Proteomes" id="UP001595693">
    <property type="component" value="Unassembled WGS sequence"/>
</dbReference>
<evidence type="ECO:0000256" key="6">
    <source>
        <dbReference type="ARBA" id="ARBA00023136"/>
    </source>
</evidence>
<comment type="subcellular location">
    <subcellularLocation>
        <location evidence="1 7">Cell inner membrane</location>
        <topology evidence="1 7">Multi-pass membrane protein</topology>
    </subcellularLocation>
</comment>
<keyword evidence="4 9" id="KW-0812">Transmembrane</keyword>
<dbReference type="Pfam" id="PF06808">
    <property type="entry name" value="DctM"/>
    <property type="match status" value="1"/>
</dbReference>
<evidence type="ECO:0000256" key="1">
    <source>
        <dbReference type="ARBA" id="ARBA00004429"/>
    </source>
</evidence>
<sequence length="471" mass="49164">MSPDLLAPLMFTTLVVVLLAGFPVAFSLAAVAAAFGVLGVALGHFNASFLLAMPLRLQGVFNSDNFLAVPLFVLMGLILERTGVAEDTLIALGRLFGRAPGGLLYATIIVGAVLSAITGFVSASVIAMGLIALPAMLKAGYDARLATGSIAAAGTLAQMLPPSLVLIVLAEQVEVPLIDIFHAALLPSAILVGLYLLFVLVVTGLKPSLAPSIAAVAGASRKRVWLEAAVAAGVPLGLILGILASIYFGVATPTEGGAIGACGALAIGALRRRLSGGRLSQALTSTGVLCSSVIFLLLGASFFTLVFRGFDGQVWIEGIFKHLPEGQGPFLVAVTLGIFLLGFFLDFFEIAFIVVPLITPVARKLGVDMVWLTVMIAVVLQTSFMHPPFGIALYNLRSVAPATVRTTQIYVGAIPFLAIQLLMVGILVAFPNLATTQQVQTRATEQEIEDALRLPAAEPVSEPEVPQTDKK</sequence>
<evidence type="ECO:0000313" key="12">
    <source>
        <dbReference type="Proteomes" id="UP001595693"/>
    </source>
</evidence>
<feature type="compositionally biased region" description="Low complexity" evidence="8">
    <location>
        <begin position="455"/>
        <end position="471"/>
    </location>
</feature>
<gene>
    <name evidence="11" type="ORF">ACFOW3_26870</name>
</gene>
<evidence type="ECO:0000259" key="10">
    <source>
        <dbReference type="Pfam" id="PF06808"/>
    </source>
</evidence>
<feature type="region of interest" description="Disordered" evidence="8">
    <location>
        <begin position="451"/>
        <end position="471"/>
    </location>
</feature>
<feature type="domain" description="TRAP C4-dicarboxylate transport system permease DctM subunit" evidence="10">
    <location>
        <begin position="12"/>
        <end position="432"/>
    </location>
</feature>
<organism evidence="11 12">
    <name type="scientific">Acidovorax facilis</name>
    <dbReference type="NCBI Taxonomy" id="12917"/>
    <lineage>
        <taxon>Bacteria</taxon>
        <taxon>Pseudomonadati</taxon>
        <taxon>Pseudomonadota</taxon>
        <taxon>Betaproteobacteria</taxon>
        <taxon>Burkholderiales</taxon>
        <taxon>Comamonadaceae</taxon>
        <taxon>Acidovorax</taxon>
    </lineage>
</organism>
<feature type="transmembrane region" description="Helical" evidence="9">
    <location>
        <begin position="256"/>
        <end position="274"/>
    </location>
</feature>
<comment type="caution">
    <text evidence="11">The sequence shown here is derived from an EMBL/GenBank/DDBJ whole genome shotgun (WGS) entry which is preliminary data.</text>
</comment>
<reference evidence="12" key="1">
    <citation type="journal article" date="2019" name="Int. J. Syst. Evol. Microbiol.">
        <title>The Global Catalogue of Microorganisms (GCM) 10K type strain sequencing project: providing services to taxonomists for standard genome sequencing and annotation.</title>
        <authorList>
            <consortium name="The Broad Institute Genomics Platform"/>
            <consortium name="The Broad Institute Genome Sequencing Center for Infectious Disease"/>
            <person name="Wu L."/>
            <person name="Ma J."/>
        </authorList>
    </citation>
    <scope>NUCLEOTIDE SEQUENCE [LARGE SCALE GENOMIC DNA]</scope>
    <source>
        <strain evidence="12">CCUG 2113</strain>
    </source>
</reference>
<protein>
    <submittedName>
        <fullName evidence="11">TRAP transporter large permease subunit</fullName>
    </submittedName>
</protein>